<protein>
    <recommendedName>
        <fullName evidence="10">Histidine--tRNA ligase</fullName>
        <ecNumber evidence="10">6.1.1.21</ecNumber>
    </recommendedName>
    <alternativeName>
        <fullName evidence="10">Histidyl-tRNA synthetase</fullName>
        <shortName evidence="10">HisRS</shortName>
    </alternativeName>
</protein>
<evidence type="ECO:0000256" key="8">
    <source>
        <dbReference type="ARBA" id="ARBA00023146"/>
    </source>
</evidence>
<dbReference type="SUPFAM" id="SSF55681">
    <property type="entry name" value="Class II aaRS and biotin synthetases"/>
    <property type="match status" value="1"/>
</dbReference>
<evidence type="ECO:0000313" key="12">
    <source>
        <dbReference type="EMBL" id="GLQ24535.1"/>
    </source>
</evidence>
<dbReference type="GO" id="GO:0016874">
    <property type="term" value="F:ligase activity"/>
    <property type="evidence" value="ECO:0007669"/>
    <property type="project" value="UniProtKB-KW"/>
</dbReference>
<feature type="domain" description="Aminoacyl-transfer RNA synthetases class-II family profile" evidence="11">
    <location>
        <begin position="1"/>
        <end position="369"/>
    </location>
</feature>
<evidence type="ECO:0000256" key="5">
    <source>
        <dbReference type="ARBA" id="ARBA00022741"/>
    </source>
</evidence>
<sequence length="468" mass="50284">MRAEAALVASAFAVYDSFGFEPLQTPAFEYADALGKFLPDEDRPNVGVFALQDDDEQWLSLRYDLTAPLARYVAENYDGIPKPFRRYQAGSVFRNEKPGPGRFREFTQCDADTVGAGGAVADAEMIMVAAEVARAAGLGDDQYAVRVNNRKLLDGILEASGVANTEEGAMQRLQVLRAIDKLDRLGEDGVEALLGEGREDESGDYTKGAKLNPAGIRAVLGFTTASDPDREVTLATLSGLVGISDRGKAGVDELAEIDRLLTATGFGPERVSFDTSVVRGLGYYTGPVFELELLAEITDRKGRPVRIGSIGGGGRYDDLVSRFRGQAVPATGFSFGVSRFVTALERMDALVAAAQPPVLITVFDRALLPNYFQLASELRAAGIRAEVFTGSGNVTKQLKYADRRGVTLAVLIGSDEAAAGEVTIKDLVLGAEMAKAIETNEEWKSARPAQQTVSRDQAVATIRDMMSE</sequence>
<dbReference type="Pfam" id="PF03129">
    <property type="entry name" value="HGTP_anticodon"/>
    <property type="match status" value="1"/>
</dbReference>
<keyword evidence="4 10" id="KW-0436">Ligase</keyword>
<dbReference type="PANTHER" id="PTHR11476:SF7">
    <property type="entry name" value="HISTIDINE--TRNA LIGASE"/>
    <property type="match status" value="1"/>
</dbReference>
<dbReference type="Pfam" id="PF13393">
    <property type="entry name" value="tRNA-synt_His"/>
    <property type="match status" value="1"/>
</dbReference>
<dbReference type="PROSITE" id="PS50862">
    <property type="entry name" value="AA_TRNA_LIGASE_II"/>
    <property type="match status" value="1"/>
</dbReference>
<evidence type="ECO:0000256" key="9">
    <source>
        <dbReference type="ARBA" id="ARBA00047639"/>
    </source>
</evidence>
<gene>
    <name evidence="10 12" type="primary">hisS</name>
    <name evidence="12" type="ORF">GCM10007853_24090</name>
</gene>
<dbReference type="Gene3D" id="3.30.930.10">
    <property type="entry name" value="Bira Bifunctional Protein, Domain 2"/>
    <property type="match status" value="1"/>
</dbReference>
<comment type="subunit">
    <text evidence="2 10">Homodimer.</text>
</comment>
<evidence type="ECO:0000313" key="13">
    <source>
        <dbReference type="Proteomes" id="UP001161391"/>
    </source>
</evidence>
<dbReference type="PIRSF" id="PIRSF001549">
    <property type="entry name" value="His-tRNA_synth"/>
    <property type="match status" value="1"/>
</dbReference>
<dbReference type="CDD" id="cd00773">
    <property type="entry name" value="HisRS-like_core"/>
    <property type="match status" value="1"/>
</dbReference>
<evidence type="ECO:0000256" key="1">
    <source>
        <dbReference type="ARBA" id="ARBA00008226"/>
    </source>
</evidence>
<evidence type="ECO:0000256" key="6">
    <source>
        <dbReference type="ARBA" id="ARBA00022840"/>
    </source>
</evidence>
<evidence type="ECO:0000256" key="7">
    <source>
        <dbReference type="ARBA" id="ARBA00022917"/>
    </source>
</evidence>
<dbReference type="InterPro" id="IPR004154">
    <property type="entry name" value="Anticodon-bd"/>
</dbReference>
<dbReference type="EMBL" id="BSNK01000002">
    <property type="protein sequence ID" value="GLQ24535.1"/>
    <property type="molecule type" value="Genomic_DNA"/>
</dbReference>
<keyword evidence="6 10" id="KW-0067">ATP-binding</keyword>
<dbReference type="InterPro" id="IPR045864">
    <property type="entry name" value="aa-tRNA-synth_II/BPL/LPL"/>
</dbReference>
<dbReference type="CDD" id="cd00859">
    <property type="entry name" value="HisRS_anticodon"/>
    <property type="match status" value="1"/>
</dbReference>
<dbReference type="NCBIfam" id="TIGR00442">
    <property type="entry name" value="hisS"/>
    <property type="match status" value="1"/>
</dbReference>
<keyword evidence="3 10" id="KW-0963">Cytoplasm</keyword>
<dbReference type="HAMAP" id="MF_00127">
    <property type="entry name" value="His_tRNA_synth"/>
    <property type="match status" value="1"/>
</dbReference>
<dbReference type="InterPro" id="IPR041715">
    <property type="entry name" value="HisRS-like_core"/>
</dbReference>
<dbReference type="Proteomes" id="UP001161391">
    <property type="component" value="Unassembled WGS sequence"/>
</dbReference>
<dbReference type="InterPro" id="IPR006195">
    <property type="entry name" value="aa-tRNA-synth_II"/>
</dbReference>
<keyword evidence="8 10" id="KW-0030">Aminoacyl-tRNA synthetase</keyword>
<accession>A0ABQ5VBV6</accession>
<evidence type="ECO:0000256" key="2">
    <source>
        <dbReference type="ARBA" id="ARBA00011738"/>
    </source>
</evidence>
<dbReference type="EC" id="6.1.1.21" evidence="10"/>
<dbReference type="InterPro" id="IPR004516">
    <property type="entry name" value="HisRS/HisZ"/>
</dbReference>
<dbReference type="InterPro" id="IPR036621">
    <property type="entry name" value="Anticodon-bd_dom_sf"/>
</dbReference>
<proteinExistence type="inferred from homology"/>
<comment type="caution">
    <text evidence="12">The sequence shown here is derived from an EMBL/GenBank/DDBJ whole genome shotgun (WGS) entry which is preliminary data.</text>
</comment>
<comment type="catalytic activity">
    <reaction evidence="9 10">
        <text>tRNA(His) + L-histidine + ATP = L-histidyl-tRNA(His) + AMP + diphosphate + H(+)</text>
        <dbReference type="Rhea" id="RHEA:17313"/>
        <dbReference type="Rhea" id="RHEA-COMP:9665"/>
        <dbReference type="Rhea" id="RHEA-COMP:9689"/>
        <dbReference type="ChEBI" id="CHEBI:15378"/>
        <dbReference type="ChEBI" id="CHEBI:30616"/>
        <dbReference type="ChEBI" id="CHEBI:33019"/>
        <dbReference type="ChEBI" id="CHEBI:57595"/>
        <dbReference type="ChEBI" id="CHEBI:78442"/>
        <dbReference type="ChEBI" id="CHEBI:78527"/>
        <dbReference type="ChEBI" id="CHEBI:456215"/>
        <dbReference type="EC" id="6.1.1.21"/>
    </reaction>
</comment>
<dbReference type="PANTHER" id="PTHR11476">
    <property type="entry name" value="HISTIDYL-TRNA SYNTHETASE"/>
    <property type="match status" value="1"/>
</dbReference>
<keyword evidence="13" id="KW-1185">Reference proteome</keyword>
<dbReference type="InterPro" id="IPR033656">
    <property type="entry name" value="HisRS_anticodon"/>
</dbReference>
<name>A0ABQ5VBV6_9PROT</name>
<organism evidence="12 13">
    <name type="scientific">Algimonas ampicilliniresistens</name>
    <dbReference type="NCBI Taxonomy" id="1298735"/>
    <lineage>
        <taxon>Bacteria</taxon>
        <taxon>Pseudomonadati</taxon>
        <taxon>Pseudomonadota</taxon>
        <taxon>Alphaproteobacteria</taxon>
        <taxon>Maricaulales</taxon>
        <taxon>Robiginitomaculaceae</taxon>
        <taxon>Algimonas</taxon>
    </lineage>
</organism>
<evidence type="ECO:0000259" key="11">
    <source>
        <dbReference type="PROSITE" id="PS50862"/>
    </source>
</evidence>
<evidence type="ECO:0000256" key="3">
    <source>
        <dbReference type="ARBA" id="ARBA00022490"/>
    </source>
</evidence>
<comment type="subcellular location">
    <subcellularLocation>
        <location evidence="10">Cytoplasm</location>
    </subcellularLocation>
</comment>
<dbReference type="SUPFAM" id="SSF52954">
    <property type="entry name" value="Class II aaRS ABD-related"/>
    <property type="match status" value="1"/>
</dbReference>
<evidence type="ECO:0000256" key="4">
    <source>
        <dbReference type="ARBA" id="ARBA00022598"/>
    </source>
</evidence>
<dbReference type="Gene3D" id="3.40.50.800">
    <property type="entry name" value="Anticodon-binding domain"/>
    <property type="match status" value="1"/>
</dbReference>
<keyword evidence="5 10" id="KW-0547">Nucleotide-binding</keyword>
<reference evidence="12" key="2">
    <citation type="submission" date="2023-01" db="EMBL/GenBank/DDBJ databases">
        <title>Draft genome sequence of Algimonas ampicilliniresistens strain NBRC 108219.</title>
        <authorList>
            <person name="Sun Q."/>
            <person name="Mori K."/>
        </authorList>
    </citation>
    <scope>NUCLEOTIDE SEQUENCE</scope>
    <source>
        <strain evidence="12">NBRC 108219</strain>
    </source>
</reference>
<comment type="similarity">
    <text evidence="1 10">Belongs to the class-II aminoacyl-tRNA synthetase family.</text>
</comment>
<evidence type="ECO:0000256" key="10">
    <source>
        <dbReference type="HAMAP-Rule" id="MF_00127"/>
    </source>
</evidence>
<dbReference type="InterPro" id="IPR015807">
    <property type="entry name" value="His-tRNA-ligase"/>
</dbReference>
<reference evidence="12" key="1">
    <citation type="journal article" date="2014" name="Int. J. Syst. Evol. Microbiol.">
        <title>Complete genome of a new Firmicutes species belonging to the dominant human colonic microbiota ('Ruminococcus bicirculans') reveals two chromosomes and a selective capacity to utilize plant glucans.</title>
        <authorList>
            <consortium name="NISC Comparative Sequencing Program"/>
            <person name="Wegmann U."/>
            <person name="Louis P."/>
            <person name="Goesmann A."/>
            <person name="Henrissat B."/>
            <person name="Duncan S.H."/>
            <person name="Flint H.J."/>
        </authorList>
    </citation>
    <scope>NUCLEOTIDE SEQUENCE</scope>
    <source>
        <strain evidence="12">NBRC 108219</strain>
    </source>
</reference>
<keyword evidence="7 10" id="KW-0648">Protein biosynthesis</keyword>